<dbReference type="AlphaFoldDB" id="A0A0S3R067"/>
<dbReference type="EMBL" id="AP015034">
    <property type="protein sequence ID" value="BAT74009.1"/>
    <property type="molecule type" value="Genomic_DNA"/>
</dbReference>
<accession>A0A0S3R067</accession>
<proteinExistence type="predicted"/>
<protein>
    <submittedName>
        <fullName evidence="1">Uncharacterized protein</fullName>
    </submittedName>
</protein>
<organism evidence="1 2">
    <name type="scientific">Vigna angularis var. angularis</name>
    <dbReference type="NCBI Taxonomy" id="157739"/>
    <lineage>
        <taxon>Eukaryota</taxon>
        <taxon>Viridiplantae</taxon>
        <taxon>Streptophyta</taxon>
        <taxon>Embryophyta</taxon>
        <taxon>Tracheophyta</taxon>
        <taxon>Spermatophyta</taxon>
        <taxon>Magnoliopsida</taxon>
        <taxon>eudicotyledons</taxon>
        <taxon>Gunneridae</taxon>
        <taxon>Pentapetalae</taxon>
        <taxon>rosids</taxon>
        <taxon>fabids</taxon>
        <taxon>Fabales</taxon>
        <taxon>Fabaceae</taxon>
        <taxon>Papilionoideae</taxon>
        <taxon>50 kb inversion clade</taxon>
        <taxon>NPAAA clade</taxon>
        <taxon>indigoferoid/millettioid clade</taxon>
        <taxon>Phaseoleae</taxon>
        <taxon>Vigna</taxon>
    </lineage>
</organism>
<evidence type="ECO:0000313" key="2">
    <source>
        <dbReference type="Proteomes" id="UP000291084"/>
    </source>
</evidence>
<reference evidence="1 2" key="1">
    <citation type="journal article" date="2015" name="Sci. Rep.">
        <title>The power of single molecule real-time sequencing technology in the de novo assembly of a eukaryotic genome.</title>
        <authorList>
            <person name="Sakai H."/>
            <person name="Naito K."/>
            <person name="Ogiso-Tanaka E."/>
            <person name="Takahashi Y."/>
            <person name="Iseki K."/>
            <person name="Muto C."/>
            <person name="Satou K."/>
            <person name="Teruya K."/>
            <person name="Shiroma A."/>
            <person name="Shimoji M."/>
            <person name="Hirano T."/>
            <person name="Itoh T."/>
            <person name="Kaga A."/>
            <person name="Tomooka N."/>
        </authorList>
    </citation>
    <scope>NUCLEOTIDE SEQUENCE [LARGE SCALE GENOMIC DNA]</scope>
    <source>
        <strain evidence="2">cv. Shumari</strain>
    </source>
</reference>
<evidence type="ECO:0000313" key="1">
    <source>
        <dbReference type="EMBL" id="BAT74009.1"/>
    </source>
</evidence>
<gene>
    <name evidence="1" type="primary">Vigan.01G159100</name>
    <name evidence="1" type="ORF">VIGAN_01159100</name>
</gene>
<name>A0A0S3R067_PHAAN</name>
<dbReference type="Proteomes" id="UP000291084">
    <property type="component" value="Chromosome 1"/>
</dbReference>
<keyword evidence="2" id="KW-1185">Reference proteome</keyword>
<sequence>MDLQIFFKIFEYQINAMCCTWSPIQFFPLLHQQLSGCLEICSIISDNLNNIFFSNKLDNIIQHFENFISCF</sequence>